<sequence>MLITTLDAQTIVVGAGAIGSATAYWLAERGQTDVVVLEQYDLGHGNGASQDHSRAIRHSYHDNAYGRLTQAAFDNWDRLVRMSGQKVLLRTGGVEIGLKGTVGEEMIARYRKVLDDRGHAYERWDNARLAERYPQWRIDEPAEVTFQRDMGLVDIGRAGQTHRALASSLGVTFRPRTRAIHIESLPDGVRVHTADGGSVTARHVVVAAGAWSDTILAEVGQTWRTTISQEQVAYFVPRVLRDFTPDAFPVWGWYGPTLFYGFPVYGEVAVKIARDMSGRFVTHESRSLEPVPEETELLEAFLRERLPDAAGFELYSKTCVYDMPPDRNFVIDAMPGNPRVVVGVGAGHAAKFAGLFGEILSELVVEGRSRYPIEPFTADRPALTDPSYKPVFAL</sequence>
<evidence type="ECO:0000256" key="1">
    <source>
        <dbReference type="ARBA" id="ARBA00001974"/>
    </source>
</evidence>
<gene>
    <name evidence="6" type="ORF">G4H13_01775</name>
</gene>
<evidence type="ECO:0000256" key="3">
    <source>
        <dbReference type="ARBA" id="ARBA00022827"/>
    </source>
</evidence>
<protein>
    <submittedName>
        <fullName evidence="6">FAD-dependent oxidoreductase</fullName>
    </submittedName>
</protein>
<keyword evidence="7" id="KW-1185">Reference proteome</keyword>
<dbReference type="InterPro" id="IPR036188">
    <property type="entry name" value="FAD/NAD-bd_sf"/>
</dbReference>
<dbReference type="PANTHER" id="PTHR10961:SF7">
    <property type="entry name" value="FAD DEPENDENT OXIDOREDUCTASE DOMAIN-CONTAINING PROTEIN"/>
    <property type="match status" value="1"/>
</dbReference>
<dbReference type="GO" id="GO:0008115">
    <property type="term" value="F:sarcosine oxidase activity"/>
    <property type="evidence" value="ECO:0007669"/>
    <property type="project" value="TreeGrafter"/>
</dbReference>
<dbReference type="PANTHER" id="PTHR10961">
    <property type="entry name" value="PEROXISOMAL SARCOSINE OXIDASE"/>
    <property type="match status" value="1"/>
</dbReference>
<dbReference type="EMBL" id="JAAIKT010000001">
    <property type="protein sequence ID" value="NEW69169.1"/>
    <property type="molecule type" value="Genomic_DNA"/>
</dbReference>
<comment type="cofactor">
    <cofactor evidence="1">
        <name>FAD</name>
        <dbReference type="ChEBI" id="CHEBI:57692"/>
    </cofactor>
</comment>
<evidence type="ECO:0000259" key="5">
    <source>
        <dbReference type="Pfam" id="PF01266"/>
    </source>
</evidence>
<keyword evidence="2" id="KW-0285">Flavoprotein</keyword>
<dbReference type="AlphaFoldDB" id="A0A6G4A8Z2"/>
<dbReference type="Pfam" id="PF01266">
    <property type="entry name" value="DAO"/>
    <property type="match status" value="1"/>
</dbReference>
<dbReference type="GO" id="GO:0050660">
    <property type="term" value="F:flavin adenine dinucleotide binding"/>
    <property type="evidence" value="ECO:0007669"/>
    <property type="project" value="InterPro"/>
</dbReference>
<evidence type="ECO:0000256" key="4">
    <source>
        <dbReference type="ARBA" id="ARBA00023002"/>
    </source>
</evidence>
<feature type="domain" description="FAD dependent oxidoreductase" evidence="5">
    <location>
        <begin position="11"/>
        <end position="363"/>
    </location>
</feature>
<dbReference type="Gene3D" id="3.50.50.60">
    <property type="entry name" value="FAD/NAD(P)-binding domain"/>
    <property type="match status" value="1"/>
</dbReference>
<keyword evidence="4" id="KW-0560">Oxidoreductase</keyword>
<dbReference type="SUPFAM" id="SSF54373">
    <property type="entry name" value="FAD-linked reductases, C-terminal domain"/>
    <property type="match status" value="1"/>
</dbReference>
<comment type="caution">
    <text evidence="6">The sequence shown here is derived from an EMBL/GenBank/DDBJ whole genome shotgun (WGS) entry which is preliminary data.</text>
</comment>
<dbReference type="Proteomes" id="UP000476310">
    <property type="component" value="Unassembled WGS sequence"/>
</dbReference>
<proteinExistence type="predicted"/>
<accession>A0A6G4A8Z2</accession>
<dbReference type="SUPFAM" id="SSF51905">
    <property type="entry name" value="FAD/NAD(P)-binding domain"/>
    <property type="match status" value="1"/>
</dbReference>
<name>A0A6G4A8Z2_9ACTN</name>
<keyword evidence="3" id="KW-0274">FAD</keyword>
<dbReference type="InterPro" id="IPR006076">
    <property type="entry name" value="FAD-dep_OxRdtase"/>
</dbReference>
<organism evidence="6 7">
    <name type="scientific">Streptomyces rhizosphaericus</name>
    <dbReference type="NCBI Taxonomy" id="114699"/>
    <lineage>
        <taxon>Bacteria</taxon>
        <taxon>Bacillati</taxon>
        <taxon>Actinomycetota</taxon>
        <taxon>Actinomycetes</taxon>
        <taxon>Kitasatosporales</taxon>
        <taxon>Streptomycetaceae</taxon>
        <taxon>Streptomyces</taxon>
        <taxon>Streptomyces violaceusniger group</taxon>
    </lineage>
</organism>
<evidence type="ECO:0000313" key="7">
    <source>
        <dbReference type="Proteomes" id="UP000476310"/>
    </source>
</evidence>
<evidence type="ECO:0000256" key="2">
    <source>
        <dbReference type="ARBA" id="ARBA00022630"/>
    </source>
</evidence>
<reference evidence="6" key="1">
    <citation type="submission" date="2020-02" db="EMBL/GenBank/DDBJ databases">
        <title>A new Streptomyces sp. for controlling soil-borne diseases.</title>
        <authorList>
            <person name="Li X."/>
            <person name="Tian Y."/>
            <person name="Gao K."/>
        </authorList>
    </citation>
    <scope>NUCLEOTIDE SEQUENCE [LARGE SCALE GENOMIC DNA]</scope>
    <source>
        <strain evidence="6">0250</strain>
    </source>
</reference>
<dbReference type="InterPro" id="IPR045170">
    <property type="entry name" value="MTOX"/>
</dbReference>
<evidence type="ECO:0000313" key="6">
    <source>
        <dbReference type="EMBL" id="NEW69169.1"/>
    </source>
</evidence>
<dbReference type="Gene3D" id="3.30.9.10">
    <property type="entry name" value="D-Amino Acid Oxidase, subunit A, domain 2"/>
    <property type="match status" value="1"/>
</dbReference>
<dbReference type="RefSeq" id="WP_164422966.1">
    <property type="nucleotide sequence ID" value="NZ_JAAIKT010000001.1"/>
</dbReference>